<keyword evidence="2" id="KW-0540">Nuclease</keyword>
<gene>
    <name evidence="2" type="ORF">H9L17_03320</name>
</gene>
<accession>A0A7G9QV21</accession>
<dbReference type="KEGG" id="tbv:H9L17_03320"/>
<dbReference type="RefSeq" id="WP_187570943.1">
    <property type="nucleotide sequence ID" value="NZ_CP060711.1"/>
</dbReference>
<keyword evidence="3" id="KW-1185">Reference proteome</keyword>
<feature type="compositionally biased region" description="Basic residues" evidence="1">
    <location>
        <begin position="85"/>
        <end position="101"/>
    </location>
</feature>
<evidence type="ECO:0000313" key="3">
    <source>
        <dbReference type="Proteomes" id="UP000515977"/>
    </source>
</evidence>
<feature type="region of interest" description="Disordered" evidence="1">
    <location>
        <begin position="85"/>
        <end position="148"/>
    </location>
</feature>
<reference evidence="2 3" key="1">
    <citation type="submission" date="2020-08" db="EMBL/GenBank/DDBJ databases">
        <title>Genome sequence of Thermomonas brevis KACC 16975T.</title>
        <authorList>
            <person name="Hyun D.-W."/>
            <person name="Bae J.-W."/>
        </authorList>
    </citation>
    <scope>NUCLEOTIDE SEQUENCE [LARGE SCALE GENOMIC DNA]</scope>
    <source>
        <strain evidence="2 3">KACC 16975</strain>
    </source>
</reference>
<dbReference type="GO" id="GO:0004519">
    <property type="term" value="F:endonuclease activity"/>
    <property type="evidence" value="ECO:0007669"/>
    <property type="project" value="UniProtKB-KW"/>
</dbReference>
<dbReference type="Proteomes" id="UP000515977">
    <property type="component" value="Chromosome"/>
</dbReference>
<sequence length="148" mass="16871">MPAKLPTHRPRRPSDATVRDQGNQRQRGRFLHTGSAQWRAIRKAQLERFPLCEDCGAPAMEVDHNTDDTSRNVIGEELSSLCKPCHSKRTRERQSGRARRMKGCDANGMPLDPNHPWNREEKSLEGSSPRHARPPSHARPRIAGLRER</sequence>
<organism evidence="2 3">
    <name type="scientific">Thermomonas brevis</name>
    <dbReference type="NCBI Taxonomy" id="215691"/>
    <lineage>
        <taxon>Bacteria</taxon>
        <taxon>Pseudomonadati</taxon>
        <taxon>Pseudomonadota</taxon>
        <taxon>Gammaproteobacteria</taxon>
        <taxon>Lysobacterales</taxon>
        <taxon>Lysobacteraceae</taxon>
        <taxon>Thermomonas</taxon>
    </lineage>
</organism>
<proteinExistence type="predicted"/>
<evidence type="ECO:0000313" key="2">
    <source>
        <dbReference type="EMBL" id="QNN47196.1"/>
    </source>
</evidence>
<feature type="compositionally biased region" description="Basic residues" evidence="1">
    <location>
        <begin position="130"/>
        <end position="140"/>
    </location>
</feature>
<feature type="region of interest" description="Disordered" evidence="1">
    <location>
        <begin position="1"/>
        <end position="30"/>
    </location>
</feature>
<dbReference type="AlphaFoldDB" id="A0A7G9QV21"/>
<name>A0A7G9QV21_9GAMM</name>
<keyword evidence="2" id="KW-0255">Endonuclease</keyword>
<keyword evidence="2" id="KW-0378">Hydrolase</keyword>
<evidence type="ECO:0000256" key="1">
    <source>
        <dbReference type="SAM" id="MobiDB-lite"/>
    </source>
</evidence>
<protein>
    <submittedName>
        <fullName evidence="2">HNH endonuclease</fullName>
    </submittedName>
</protein>
<feature type="compositionally biased region" description="Basic residues" evidence="1">
    <location>
        <begin position="1"/>
        <end position="11"/>
    </location>
</feature>
<dbReference type="EMBL" id="CP060711">
    <property type="protein sequence ID" value="QNN47196.1"/>
    <property type="molecule type" value="Genomic_DNA"/>
</dbReference>